<proteinExistence type="predicted"/>
<dbReference type="AlphaFoldDB" id="A0A0Q3VH43"/>
<gene>
    <name evidence="2" type="ORF">AN957_12470</name>
</gene>
<feature type="region of interest" description="Disordered" evidence="1">
    <location>
        <begin position="1"/>
        <end position="40"/>
    </location>
</feature>
<dbReference type="PATRIC" id="fig|1637975.4.peg.2323"/>
<dbReference type="STRING" id="1637975.AN957_12470"/>
<dbReference type="EMBL" id="LJIX01000006">
    <property type="protein sequence ID" value="KQL19303.1"/>
    <property type="molecule type" value="Genomic_DNA"/>
</dbReference>
<evidence type="ECO:0008006" key="4">
    <source>
        <dbReference type="Google" id="ProtNLM"/>
    </source>
</evidence>
<evidence type="ECO:0000256" key="1">
    <source>
        <dbReference type="SAM" id="MobiDB-lite"/>
    </source>
</evidence>
<accession>A0A0Q3VH43</accession>
<comment type="caution">
    <text evidence="2">The sequence shown here is derived from an EMBL/GenBank/DDBJ whole genome shotgun (WGS) entry which is preliminary data.</text>
</comment>
<name>A0A0Q3VH43_9BACI</name>
<organism evidence="2 3">
    <name type="scientific">Cytobacillus solani</name>
    <dbReference type="NCBI Taxonomy" id="1637975"/>
    <lineage>
        <taxon>Bacteria</taxon>
        <taxon>Bacillati</taxon>
        <taxon>Bacillota</taxon>
        <taxon>Bacilli</taxon>
        <taxon>Bacillales</taxon>
        <taxon>Bacillaceae</taxon>
        <taxon>Cytobacillus</taxon>
    </lineage>
</organism>
<dbReference type="NCBIfam" id="TIGR03721">
    <property type="entry name" value="exospore_TM"/>
    <property type="match status" value="1"/>
</dbReference>
<feature type="compositionally biased region" description="Pro residues" evidence="1">
    <location>
        <begin position="22"/>
        <end position="31"/>
    </location>
</feature>
<evidence type="ECO:0000313" key="3">
    <source>
        <dbReference type="Proteomes" id="UP000050996"/>
    </source>
</evidence>
<protein>
    <recommendedName>
        <fullName evidence="4">BclB domain-containing protein</fullName>
    </recommendedName>
</protein>
<dbReference type="InterPro" id="IPR021210">
    <property type="entry name" value="Exosporium_BclB"/>
</dbReference>
<reference evidence="2 3" key="1">
    <citation type="submission" date="2015-09" db="EMBL/GenBank/DDBJ databases">
        <title>Genome sequencing project for genomic taxonomy and phylogenomics of Bacillus-like bacteria.</title>
        <authorList>
            <person name="Liu B."/>
            <person name="Wang J."/>
            <person name="Zhu Y."/>
            <person name="Liu G."/>
            <person name="Chen Q."/>
            <person name="Chen Z."/>
            <person name="Lan J."/>
            <person name="Che J."/>
            <person name="Ge C."/>
            <person name="Shi H."/>
            <person name="Pan Z."/>
            <person name="Liu X."/>
        </authorList>
    </citation>
    <scope>NUCLEOTIDE SEQUENCE [LARGE SCALE GENOMIC DNA]</scope>
    <source>
        <strain evidence="2 3">FJAT-18043</strain>
    </source>
</reference>
<dbReference type="Proteomes" id="UP000050996">
    <property type="component" value="Unassembled WGS sequence"/>
</dbReference>
<evidence type="ECO:0000313" key="2">
    <source>
        <dbReference type="EMBL" id="KQL19303.1"/>
    </source>
</evidence>
<dbReference type="RefSeq" id="WP_245637785.1">
    <property type="nucleotide sequence ID" value="NZ_LJIX01000006.1"/>
</dbReference>
<keyword evidence="3" id="KW-1185">Reference proteome</keyword>
<sequence>MQKIPGVIGNGGARGLRGMQGPPGPPGPAGAPGPAGIPGTPGIPGAGAILPFASGLPVSLSTVLGGVASTQGLIGFGSSGTTLSVLGGPIDLTGAGGTLQNLAFSVPRAGIITSMSAFFSVFLGVDLGASTVTIRAQLYRSDSPLSNVFNPIPGAIVTLDPALSGAIVLGNTTAGNTPGLAIPVVQGERLLMVFSALATGGIPIAVTFAGYASAGVAIN</sequence>